<dbReference type="AlphaFoldDB" id="A0A7H1PXP2"/>
<dbReference type="Pfam" id="PF13515">
    <property type="entry name" value="FUSC_2"/>
    <property type="match status" value="1"/>
</dbReference>
<feature type="transmembrane region" description="Helical" evidence="6">
    <location>
        <begin position="245"/>
        <end position="263"/>
    </location>
</feature>
<feature type="domain" description="Integral membrane bound transporter" evidence="7">
    <location>
        <begin position="208"/>
        <end position="331"/>
    </location>
</feature>
<keyword evidence="4 6" id="KW-0472">Membrane</keyword>
<protein>
    <recommendedName>
        <fullName evidence="7">Integral membrane bound transporter domain-containing protein</fullName>
    </recommendedName>
</protein>
<feature type="transmembrane region" description="Helical" evidence="6">
    <location>
        <begin position="269"/>
        <end position="285"/>
    </location>
</feature>
<name>A0A7H1PXP2_9ACTN</name>
<feature type="transmembrane region" description="Helical" evidence="6">
    <location>
        <begin position="292"/>
        <end position="308"/>
    </location>
</feature>
<evidence type="ECO:0000256" key="1">
    <source>
        <dbReference type="ARBA" id="ARBA00004141"/>
    </source>
</evidence>
<dbReference type="GO" id="GO:0016020">
    <property type="term" value="C:membrane"/>
    <property type="evidence" value="ECO:0007669"/>
    <property type="project" value="UniProtKB-SubCell"/>
</dbReference>
<comment type="subcellular location">
    <subcellularLocation>
        <location evidence="1">Membrane</location>
        <topology evidence="1">Multi-pass membrane protein</topology>
    </subcellularLocation>
</comment>
<evidence type="ECO:0000313" key="9">
    <source>
        <dbReference type="Proteomes" id="UP000516422"/>
    </source>
</evidence>
<dbReference type="EMBL" id="CP051006">
    <property type="protein sequence ID" value="QNT92822.1"/>
    <property type="molecule type" value="Genomic_DNA"/>
</dbReference>
<feature type="transmembrane region" description="Helical" evidence="6">
    <location>
        <begin position="12"/>
        <end position="29"/>
    </location>
</feature>
<accession>A0A7H1PXP2</accession>
<proteinExistence type="predicted"/>
<keyword evidence="2 6" id="KW-0812">Transmembrane</keyword>
<evidence type="ECO:0000313" key="8">
    <source>
        <dbReference type="EMBL" id="QNT92822.1"/>
    </source>
</evidence>
<dbReference type="Proteomes" id="UP000516422">
    <property type="component" value="Chromosome"/>
</dbReference>
<dbReference type="KEGG" id="sgf:HEP81_02505"/>
<organism evidence="8 9">
    <name type="scientific">Streptomyces griseofuscus</name>
    <dbReference type="NCBI Taxonomy" id="146922"/>
    <lineage>
        <taxon>Bacteria</taxon>
        <taxon>Bacillati</taxon>
        <taxon>Actinomycetota</taxon>
        <taxon>Actinomycetes</taxon>
        <taxon>Kitasatosporales</taxon>
        <taxon>Streptomycetaceae</taxon>
        <taxon>Streptomyces</taxon>
    </lineage>
</organism>
<keyword evidence="3 6" id="KW-1133">Transmembrane helix</keyword>
<feature type="transmembrane region" description="Helical" evidence="6">
    <location>
        <begin position="86"/>
        <end position="104"/>
    </location>
</feature>
<feature type="transmembrane region" description="Helical" evidence="6">
    <location>
        <begin position="320"/>
        <end position="340"/>
    </location>
</feature>
<evidence type="ECO:0000256" key="2">
    <source>
        <dbReference type="ARBA" id="ARBA00022692"/>
    </source>
</evidence>
<evidence type="ECO:0000256" key="4">
    <source>
        <dbReference type="ARBA" id="ARBA00023136"/>
    </source>
</evidence>
<evidence type="ECO:0000256" key="6">
    <source>
        <dbReference type="SAM" id="Phobius"/>
    </source>
</evidence>
<evidence type="ECO:0000256" key="5">
    <source>
        <dbReference type="SAM" id="MobiDB-lite"/>
    </source>
</evidence>
<feature type="compositionally biased region" description="Low complexity" evidence="5">
    <location>
        <begin position="188"/>
        <end position="198"/>
    </location>
</feature>
<gene>
    <name evidence="8" type="ORF">HEP81_02505</name>
</gene>
<evidence type="ECO:0000259" key="7">
    <source>
        <dbReference type="Pfam" id="PF13515"/>
    </source>
</evidence>
<feature type="transmembrane region" description="Helical" evidence="6">
    <location>
        <begin position="116"/>
        <end position="135"/>
    </location>
</feature>
<dbReference type="InterPro" id="IPR049453">
    <property type="entry name" value="Memb_transporter_dom"/>
</dbReference>
<feature type="region of interest" description="Disordered" evidence="5">
    <location>
        <begin position="169"/>
        <end position="198"/>
    </location>
</feature>
<sequence length="350" mass="36656">MRQRLIRNAYEAAVTMTAVLLSWAAALWLEGAAGLHTDSLVLAVALTVTLGRGRWRADRRGRLTALALLPPAAAVCAGLSRLLAAHHWIGAALFTAGLALAIWIRRYGPAATRAGTLTTLPIVALLIVPGPTLTADARPEAVNWGWSALIGLLAWASVLLVRTSAARFTPGPENPERPGPPKPRRATASRPRPSTRTAVQPAAAIAAAFMLGRLLYAGHWPWPVLTAYVVASGNRGRKDVLRKGVRRFVGACAGTLVATGVAACGLGGHPAVAALFGVLAIALWLRLLDHACWAAGMTTALALLPGYFGQSATDQLPARLSAIAAGAVLSVASAWWLLPVRRGRPGLTRS</sequence>
<reference evidence="8 9" key="1">
    <citation type="submission" date="2020-04" db="EMBL/GenBank/DDBJ databases">
        <title>Characterization and engineering of Streptomyces griseofuscus DSM40191 as a potential heterologous host for expression of BGCs.</title>
        <authorList>
            <person name="Gren T."/>
            <person name="Whitford C.M."/>
            <person name="Mohite O.S."/>
            <person name="Joergensen T.S."/>
            <person name="Nielsen J.B."/>
            <person name="Lee S.Y."/>
            <person name="Weber T."/>
        </authorList>
    </citation>
    <scope>NUCLEOTIDE SEQUENCE [LARGE SCALE GENOMIC DNA]</scope>
    <source>
        <strain evidence="8 9">DSM 40191</strain>
    </source>
</reference>
<feature type="transmembrane region" description="Helical" evidence="6">
    <location>
        <begin position="141"/>
        <end position="161"/>
    </location>
</feature>
<evidence type="ECO:0000256" key="3">
    <source>
        <dbReference type="ARBA" id="ARBA00022989"/>
    </source>
</evidence>